<gene>
    <name evidence="1" type="ORF">ALC62_10721</name>
</gene>
<accession>A0A195CFD2</accession>
<dbReference type="Proteomes" id="UP000078542">
    <property type="component" value="Unassembled WGS sequence"/>
</dbReference>
<organism evidence="1 2">
    <name type="scientific">Cyphomyrmex costatus</name>
    <dbReference type="NCBI Taxonomy" id="456900"/>
    <lineage>
        <taxon>Eukaryota</taxon>
        <taxon>Metazoa</taxon>
        <taxon>Ecdysozoa</taxon>
        <taxon>Arthropoda</taxon>
        <taxon>Hexapoda</taxon>
        <taxon>Insecta</taxon>
        <taxon>Pterygota</taxon>
        <taxon>Neoptera</taxon>
        <taxon>Endopterygota</taxon>
        <taxon>Hymenoptera</taxon>
        <taxon>Apocrita</taxon>
        <taxon>Aculeata</taxon>
        <taxon>Formicoidea</taxon>
        <taxon>Formicidae</taxon>
        <taxon>Myrmicinae</taxon>
        <taxon>Cyphomyrmex</taxon>
    </lineage>
</organism>
<reference evidence="1 2" key="1">
    <citation type="submission" date="2016-03" db="EMBL/GenBank/DDBJ databases">
        <title>Cyphomyrmex costatus WGS genome.</title>
        <authorList>
            <person name="Nygaard S."/>
            <person name="Hu H."/>
            <person name="Boomsma J."/>
            <person name="Zhang G."/>
        </authorList>
    </citation>
    <scope>NUCLEOTIDE SEQUENCE [LARGE SCALE GENOMIC DNA]</scope>
    <source>
        <strain evidence="1">MS0001</strain>
        <tissue evidence="1">Whole body</tissue>
    </source>
</reference>
<evidence type="ECO:0000313" key="1">
    <source>
        <dbReference type="EMBL" id="KYM98753.1"/>
    </source>
</evidence>
<protein>
    <submittedName>
        <fullName evidence="1">Uncharacterized protein</fullName>
    </submittedName>
</protein>
<dbReference type="EMBL" id="KQ977935">
    <property type="protein sequence ID" value="KYM98753.1"/>
    <property type="molecule type" value="Genomic_DNA"/>
</dbReference>
<keyword evidence="2" id="KW-1185">Reference proteome</keyword>
<proteinExistence type="predicted"/>
<sequence>MYFLPKEVLSLFKALDVIHGNILFENVWLFLVFEQVSIFSKGTFADMMPIET</sequence>
<name>A0A195CFD2_9HYME</name>
<evidence type="ECO:0000313" key="2">
    <source>
        <dbReference type="Proteomes" id="UP000078542"/>
    </source>
</evidence>
<dbReference type="AlphaFoldDB" id="A0A195CFD2"/>